<proteinExistence type="predicted"/>
<sequence>MSDDIDPNGLIRESYRIAGIKGPECRSIFLDWAISRPEGREATDAVALLLDRHGKDFPDHPMTKVLEAAMQPALQAGRRGGARARRRS</sequence>
<gene>
    <name evidence="1" type="ORF">F4Y60_01260</name>
</gene>
<protein>
    <submittedName>
        <fullName evidence="1">Uncharacterized protein</fullName>
    </submittedName>
</protein>
<dbReference type="AlphaFoldDB" id="A0A6B0XY38"/>
<comment type="caution">
    <text evidence="1">The sequence shown here is derived from an EMBL/GenBank/DDBJ whole genome shotgun (WGS) entry which is preliminary data.</text>
</comment>
<reference evidence="1" key="1">
    <citation type="submission" date="2019-09" db="EMBL/GenBank/DDBJ databases">
        <title>Characterisation of the sponge microbiome using genome-centric metagenomics.</title>
        <authorList>
            <person name="Engelberts J.P."/>
            <person name="Robbins S.J."/>
            <person name="De Goeij J.M."/>
            <person name="Aranda M."/>
            <person name="Bell S.C."/>
            <person name="Webster N.S."/>
        </authorList>
    </citation>
    <scope>NUCLEOTIDE SEQUENCE</scope>
    <source>
        <strain evidence="1">SB0664_bin_43</strain>
    </source>
</reference>
<evidence type="ECO:0000313" key="1">
    <source>
        <dbReference type="EMBL" id="MXY32723.1"/>
    </source>
</evidence>
<dbReference type="EMBL" id="VXRY01000053">
    <property type="protein sequence ID" value="MXY32723.1"/>
    <property type="molecule type" value="Genomic_DNA"/>
</dbReference>
<accession>A0A6B0XY38</accession>
<name>A0A6B0XY38_9RHOB</name>
<organism evidence="1">
    <name type="scientific">Boseongicola sp. SB0664_bin_43</name>
    <dbReference type="NCBI Taxonomy" id="2604844"/>
    <lineage>
        <taxon>Bacteria</taxon>
        <taxon>Pseudomonadati</taxon>
        <taxon>Pseudomonadota</taxon>
        <taxon>Alphaproteobacteria</taxon>
        <taxon>Rhodobacterales</taxon>
        <taxon>Paracoccaceae</taxon>
        <taxon>Boseongicola</taxon>
    </lineage>
</organism>